<proteinExistence type="predicted"/>
<dbReference type="AlphaFoldDB" id="A0AAV3PZY9"/>
<protein>
    <submittedName>
        <fullName evidence="2">Uncharacterized protein</fullName>
    </submittedName>
</protein>
<feature type="compositionally biased region" description="Polar residues" evidence="1">
    <location>
        <begin position="76"/>
        <end position="105"/>
    </location>
</feature>
<evidence type="ECO:0000313" key="2">
    <source>
        <dbReference type="EMBL" id="GAA0156701.1"/>
    </source>
</evidence>
<feature type="region of interest" description="Disordered" evidence="1">
    <location>
        <begin position="240"/>
        <end position="261"/>
    </location>
</feature>
<accession>A0AAV3PZY9</accession>
<evidence type="ECO:0000313" key="3">
    <source>
        <dbReference type="Proteomes" id="UP001454036"/>
    </source>
</evidence>
<feature type="compositionally biased region" description="Low complexity" evidence="1">
    <location>
        <begin position="47"/>
        <end position="69"/>
    </location>
</feature>
<name>A0AAV3PZY9_LITER</name>
<dbReference type="Proteomes" id="UP001454036">
    <property type="component" value="Unassembled WGS sequence"/>
</dbReference>
<dbReference type="EMBL" id="BAABME010019289">
    <property type="protein sequence ID" value="GAA0156701.1"/>
    <property type="molecule type" value="Genomic_DNA"/>
</dbReference>
<keyword evidence="3" id="KW-1185">Reference proteome</keyword>
<gene>
    <name evidence="2" type="ORF">LIER_38325</name>
</gene>
<evidence type="ECO:0000256" key="1">
    <source>
        <dbReference type="SAM" id="MobiDB-lite"/>
    </source>
</evidence>
<feature type="region of interest" description="Disordered" evidence="1">
    <location>
        <begin position="1"/>
        <end position="113"/>
    </location>
</feature>
<comment type="caution">
    <text evidence="2">The sequence shown here is derived from an EMBL/GenBank/DDBJ whole genome shotgun (WGS) entry which is preliminary data.</text>
</comment>
<organism evidence="2 3">
    <name type="scientific">Lithospermum erythrorhizon</name>
    <name type="common">Purple gromwell</name>
    <name type="synonym">Lithospermum officinale var. erythrorhizon</name>
    <dbReference type="NCBI Taxonomy" id="34254"/>
    <lineage>
        <taxon>Eukaryota</taxon>
        <taxon>Viridiplantae</taxon>
        <taxon>Streptophyta</taxon>
        <taxon>Embryophyta</taxon>
        <taxon>Tracheophyta</taxon>
        <taxon>Spermatophyta</taxon>
        <taxon>Magnoliopsida</taxon>
        <taxon>eudicotyledons</taxon>
        <taxon>Gunneridae</taxon>
        <taxon>Pentapetalae</taxon>
        <taxon>asterids</taxon>
        <taxon>lamiids</taxon>
        <taxon>Boraginales</taxon>
        <taxon>Boraginaceae</taxon>
        <taxon>Boraginoideae</taxon>
        <taxon>Lithospermeae</taxon>
        <taxon>Lithospermum</taxon>
    </lineage>
</organism>
<reference evidence="2 3" key="1">
    <citation type="submission" date="2024-01" db="EMBL/GenBank/DDBJ databases">
        <title>The complete chloroplast genome sequence of Lithospermum erythrorhizon: insights into the phylogenetic relationship among Boraginaceae species and the maternal lineages of purple gromwells.</title>
        <authorList>
            <person name="Okada T."/>
            <person name="Watanabe K."/>
        </authorList>
    </citation>
    <scope>NUCLEOTIDE SEQUENCE [LARGE SCALE GENOMIC DNA]</scope>
</reference>
<sequence>MAGDEDARAPPLPPPEGGRMTAPPGLGFKNSITTFMQNPNPLPPPHNTTTLSSPTSAPAQPTPTNTAPAQKPVFISSMQNPSKENTTAMPLNPANTTPAHNSSKNSRPESPALQQATTLITSASDIAHVPPTIVSQPPKSSHINSTIATHVPPVSSSSYISQAPPNSHGGLCDPHCNPAQPFGPSTKYQAYTICLEKPIVTSRGRCNLTASTSEVIDNAIGGQSASYTHEILAGGPVRNAQASTRGSHKNATTLFSKPPIPQPENSINVPTLFMLKPPPLVTHCLRRWSDMIAKILIT</sequence>
<feature type="compositionally biased region" description="Polar residues" evidence="1">
    <location>
        <begin position="240"/>
        <end position="255"/>
    </location>
</feature>